<dbReference type="GO" id="GO:0016787">
    <property type="term" value="F:hydrolase activity"/>
    <property type="evidence" value="ECO:0007669"/>
    <property type="project" value="UniProtKB-UniRule"/>
</dbReference>
<evidence type="ECO:0000313" key="8">
    <source>
        <dbReference type="Proteomes" id="UP000292452"/>
    </source>
</evidence>
<feature type="non-terminal residue" evidence="7">
    <location>
        <position position="1"/>
    </location>
</feature>
<dbReference type="PROSITE" id="PS51198">
    <property type="entry name" value="UVRD_HELICASE_ATP_BIND"/>
    <property type="match status" value="1"/>
</dbReference>
<dbReference type="GO" id="GO:0000725">
    <property type="term" value="P:recombinational repair"/>
    <property type="evidence" value="ECO:0007669"/>
    <property type="project" value="TreeGrafter"/>
</dbReference>
<dbReference type="AlphaFoldDB" id="A0A4Q9HR97"/>
<keyword evidence="4 5" id="KW-0067">ATP-binding</keyword>
<feature type="binding site" evidence="5">
    <location>
        <begin position="186"/>
        <end position="193"/>
    </location>
    <ligand>
        <name>ATP</name>
        <dbReference type="ChEBI" id="CHEBI:30616"/>
    </ligand>
</feature>
<dbReference type="Proteomes" id="UP000292452">
    <property type="component" value="Unassembled WGS sequence"/>
</dbReference>
<gene>
    <name evidence="7" type="ORF">EYS09_22415</name>
</gene>
<name>A0A4Q9HR97_STRKA</name>
<evidence type="ECO:0000259" key="6">
    <source>
        <dbReference type="PROSITE" id="PS51198"/>
    </source>
</evidence>
<comment type="caution">
    <text evidence="7">The sequence shown here is derived from an EMBL/GenBank/DDBJ whole genome shotgun (WGS) entry which is preliminary data.</text>
</comment>
<dbReference type="SUPFAM" id="SSF52540">
    <property type="entry name" value="P-loop containing nucleoside triphosphate hydrolases"/>
    <property type="match status" value="1"/>
</dbReference>
<dbReference type="EMBL" id="SIXH01000220">
    <property type="protein sequence ID" value="TBO57482.1"/>
    <property type="molecule type" value="Genomic_DNA"/>
</dbReference>
<keyword evidence="8" id="KW-1185">Reference proteome</keyword>
<dbReference type="GO" id="GO:0005524">
    <property type="term" value="F:ATP binding"/>
    <property type="evidence" value="ECO:0007669"/>
    <property type="project" value="UniProtKB-UniRule"/>
</dbReference>
<feature type="domain" description="UvrD-like helicase ATP-binding" evidence="6">
    <location>
        <begin position="165"/>
        <end position="509"/>
    </location>
</feature>
<dbReference type="PANTHER" id="PTHR11070">
    <property type="entry name" value="UVRD / RECB / PCRA DNA HELICASE FAMILY MEMBER"/>
    <property type="match status" value="1"/>
</dbReference>
<sequence length="673" mass="72346">NIADVTANWVNAEVLQGEIDARIKALADLAHTPLFFGRLDYLHAPGLGLAEGASKGAADSASDEGAGGPRTGENFYIGRRHVHDAGGDPMVIDWRAPVSQPFYRASKKDPMDLELRRRFGYTAGELTAYEDEHLTDPAEAAQTSRLLQSEIERPRVGPMRDIVATIQPEQDEIVRAGIGGSVCVQGAPGTGKTAVGLHRVAYLLYAHRERLARSGTLVIGPNRSFLNYIEQVLPALGELEVKQATVDDLVAHVEVRGTDGAAAATVKGDARMAEVLRRAVRSHITLPVEPCMVVRGSRRWRVPAYELEEIVRELMDRDIRYGAAREALPQRIAHAVLVRMEQAGEAPDDRVQDAVARNAAVKAVVKEVWPPVDPAKLVLRLLGDAEFLAEQAADILTPEEQRTILWAKPARSPKSAKWSAADTVLIDEATDLITRTHSLGHVVLDEAQDLSPMQYRAVGRRCTTGSATILGDIAQGTTPWATDTWEEALAHLGKPGSAVEELTQGFRVPREVIAYASRLLPAIAPDLTEATSIRESAGDFEIRTVAADDLDAAVLAACDEALTKEGSIGLIAADARVPVLRAALEATGVTCLAPGEETSAESRLTLVPATLAKGLEYDYVVLDEPAAIVDGEPDERTGLRRLYVSLTRPVSGLMVIHAAPLPAQLNGTGAALL</sequence>
<accession>A0A4Q9HR97</accession>
<dbReference type="InterPro" id="IPR027417">
    <property type="entry name" value="P-loop_NTPase"/>
</dbReference>
<dbReference type="InterPro" id="IPR000212">
    <property type="entry name" value="DNA_helicase_UvrD/REP"/>
</dbReference>
<evidence type="ECO:0000256" key="5">
    <source>
        <dbReference type="PROSITE-ProRule" id="PRU00560"/>
    </source>
</evidence>
<dbReference type="GO" id="GO:0003677">
    <property type="term" value="F:DNA binding"/>
    <property type="evidence" value="ECO:0007669"/>
    <property type="project" value="InterPro"/>
</dbReference>
<keyword evidence="3 5" id="KW-0347">Helicase</keyword>
<proteinExistence type="predicted"/>
<protein>
    <submittedName>
        <fullName evidence="7">AAA family ATPase</fullName>
    </submittedName>
</protein>
<dbReference type="GO" id="GO:0005829">
    <property type="term" value="C:cytosol"/>
    <property type="evidence" value="ECO:0007669"/>
    <property type="project" value="TreeGrafter"/>
</dbReference>
<dbReference type="PANTHER" id="PTHR11070:SF45">
    <property type="entry name" value="DNA 3'-5' HELICASE"/>
    <property type="match status" value="1"/>
</dbReference>
<reference evidence="7 8" key="1">
    <citation type="submission" date="2019-02" db="EMBL/GenBank/DDBJ databases">
        <title>Draft Genome Sequence of Streptomyces sp. AM-2504, identified by 16S rRNA comparative analysis as a Streptomyces Kasugaensis strain.</title>
        <authorList>
            <person name="Napolioni V."/>
            <person name="Giuliodori A.M."/>
            <person name="Spurio R."/>
            <person name="Fabbretti A."/>
        </authorList>
    </citation>
    <scope>NUCLEOTIDE SEQUENCE [LARGE SCALE GENOMIC DNA]</scope>
    <source>
        <strain evidence="7 8">AM-2504</strain>
    </source>
</reference>
<dbReference type="GO" id="GO:0043138">
    <property type="term" value="F:3'-5' DNA helicase activity"/>
    <property type="evidence" value="ECO:0007669"/>
    <property type="project" value="TreeGrafter"/>
</dbReference>
<keyword evidence="2 5" id="KW-0378">Hydrolase</keyword>
<evidence type="ECO:0000256" key="1">
    <source>
        <dbReference type="ARBA" id="ARBA00022741"/>
    </source>
</evidence>
<evidence type="ECO:0000313" key="7">
    <source>
        <dbReference type="EMBL" id="TBO57482.1"/>
    </source>
</evidence>
<dbReference type="Gene3D" id="3.40.50.300">
    <property type="entry name" value="P-loop containing nucleotide triphosphate hydrolases"/>
    <property type="match status" value="2"/>
</dbReference>
<dbReference type="InterPro" id="IPR014016">
    <property type="entry name" value="UvrD-like_ATP-bd"/>
</dbReference>
<dbReference type="RefSeq" id="WP_131124596.1">
    <property type="nucleotide sequence ID" value="NZ_SIXH01000220.1"/>
</dbReference>
<evidence type="ECO:0000256" key="3">
    <source>
        <dbReference type="ARBA" id="ARBA00022806"/>
    </source>
</evidence>
<organism evidence="7 8">
    <name type="scientific">Streptomyces kasugaensis</name>
    <dbReference type="NCBI Taxonomy" id="1946"/>
    <lineage>
        <taxon>Bacteria</taxon>
        <taxon>Bacillati</taxon>
        <taxon>Actinomycetota</taxon>
        <taxon>Actinomycetes</taxon>
        <taxon>Kitasatosporales</taxon>
        <taxon>Streptomycetaceae</taxon>
        <taxon>Streptomyces</taxon>
    </lineage>
</organism>
<evidence type="ECO:0000256" key="2">
    <source>
        <dbReference type="ARBA" id="ARBA00022801"/>
    </source>
</evidence>
<keyword evidence="1 5" id="KW-0547">Nucleotide-binding</keyword>
<evidence type="ECO:0000256" key="4">
    <source>
        <dbReference type="ARBA" id="ARBA00022840"/>
    </source>
</evidence>